<evidence type="ECO:0000256" key="1">
    <source>
        <dbReference type="ARBA" id="ARBA00009995"/>
    </source>
</evidence>
<keyword evidence="4" id="KW-1133">Transmembrane helix</keyword>
<comment type="caution">
    <text evidence="6">The sequence shown here is derived from an EMBL/GenBank/DDBJ whole genome shotgun (WGS) entry which is preliminary data.</text>
</comment>
<dbReference type="PANTHER" id="PTHR48043:SF159">
    <property type="entry name" value="EG:EG0003.4 PROTEIN-RELATED"/>
    <property type="match status" value="1"/>
</dbReference>
<dbReference type="PROSITE" id="PS00375">
    <property type="entry name" value="UDPGT"/>
    <property type="match status" value="2"/>
</dbReference>
<dbReference type="InterPro" id="IPR035595">
    <property type="entry name" value="UDP_glycos_trans_CS"/>
</dbReference>
<dbReference type="EMBL" id="CAJOBZ010000067">
    <property type="protein sequence ID" value="CAF4941777.1"/>
    <property type="molecule type" value="Genomic_DNA"/>
</dbReference>
<evidence type="ECO:0000256" key="4">
    <source>
        <dbReference type="SAM" id="Phobius"/>
    </source>
</evidence>
<name>A0A821XGY1_9NEOP</name>
<keyword evidence="4" id="KW-0812">Transmembrane</keyword>
<dbReference type="AlphaFoldDB" id="A0A821XGY1"/>
<dbReference type="Gene3D" id="3.40.50.2000">
    <property type="entry name" value="Glycogen Phosphorylase B"/>
    <property type="match status" value="3"/>
</dbReference>
<dbReference type="FunFam" id="3.40.50.2000:FF:000021">
    <property type="entry name" value="UDP-glucuronosyltransferase"/>
    <property type="match status" value="1"/>
</dbReference>
<evidence type="ECO:0000313" key="7">
    <source>
        <dbReference type="Proteomes" id="UP000663880"/>
    </source>
</evidence>
<feature type="transmembrane region" description="Helical" evidence="4">
    <location>
        <begin position="712"/>
        <end position="735"/>
    </location>
</feature>
<keyword evidence="5" id="KW-0732">Signal</keyword>
<evidence type="ECO:0000256" key="2">
    <source>
        <dbReference type="ARBA" id="ARBA00022676"/>
    </source>
</evidence>
<keyword evidence="3" id="KW-0808">Transferase</keyword>
<proteinExistence type="inferred from homology"/>
<dbReference type="Proteomes" id="UP000663880">
    <property type="component" value="Unassembled WGS sequence"/>
</dbReference>
<dbReference type="FunFam" id="3.40.50.2000:FF:000050">
    <property type="entry name" value="UDP-glucuronosyltransferase"/>
    <property type="match status" value="1"/>
</dbReference>
<dbReference type="InterPro" id="IPR050271">
    <property type="entry name" value="UDP-glycosyltransferase"/>
</dbReference>
<organism evidence="6 7">
    <name type="scientific">Pieris macdunnoughi</name>
    <dbReference type="NCBI Taxonomy" id="345717"/>
    <lineage>
        <taxon>Eukaryota</taxon>
        <taxon>Metazoa</taxon>
        <taxon>Ecdysozoa</taxon>
        <taxon>Arthropoda</taxon>
        <taxon>Hexapoda</taxon>
        <taxon>Insecta</taxon>
        <taxon>Pterygota</taxon>
        <taxon>Neoptera</taxon>
        <taxon>Endopterygota</taxon>
        <taxon>Lepidoptera</taxon>
        <taxon>Glossata</taxon>
        <taxon>Ditrysia</taxon>
        <taxon>Papilionoidea</taxon>
        <taxon>Pieridae</taxon>
        <taxon>Pierinae</taxon>
        <taxon>Pieris</taxon>
    </lineage>
</organism>
<dbReference type="CDD" id="cd03784">
    <property type="entry name" value="GT1_Gtf-like"/>
    <property type="match status" value="2"/>
</dbReference>
<evidence type="ECO:0000256" key="5">
    <source>
        <dbReference type="SAM" id="SignalP"/>
    </source>
</evidence>
<accession>A0A821XGY1</accession>
<dbReference type="OrthoDB" id="5835829at2759"/>
<keyword evidence="7" id="KW-1185">Reference proteome</keyword>
<dbReference type="InterPro" id="IPR002213">
    <property type="entry name" value="UDP_glucos_trans"/>
</dbReference>
<dbReference type="SUPFAM" id="SSF53756">
    <property type="entry name" value="UDP-Glycosyltransferase/glycogen phosphorylase"/>
    <property type="match status" value="2"/>
</dbReference>
<sequence>MYTIILLFTFVITAQNSNGARILGVFPTSSLSHQVVFRPLTQELARIGHEVTVITTDPAFNDHNRPANFTEKDVHDVSYNLWIQKMKDKRMEFGDKAGVFKTAEGMSSFFAKVIEEQLKTDGVQKLINDKSKIYDLIIMEACARPAILFSHLYKAPVIAISSFGMAFGGEDLVGAPSHPILYPNMLHQRLHNLTFWEKLNEFYKHYWIVNMWKSSEYKDLNIFKKYFGGDDVPSYKELNKNVDMMFLNIHPIWSHNQPLPPNVISIWGIYKKPQKSLPQDLKEYLDSSKNGVIYISFGSNIRSSLLPPEKIKILINVFSKLPYNILWKWETDVLPGKSKNIKIAKWLLQSDLLRHPNIKLFITQGGLQSMDEAVNAGIPLIGIPMFGDQWYNVESFEYHKIGLGVELNTITEEQLTTAIGTVINDKSYKENIIRLNRLMNDQSESALERAVWWTEYVLRHGGAKHLRAAGANISYFEYYEIEFLIKLVSLGIHKNQDKPLPQALQEYMDSSKNGVIYFSLGSNAQSSMLHSDTINMLIDVFSKLPYNVLWKWEKDELPGISKNIKISKWLPQTDLLRHPNLKLFITQGGLQSTDEAINSGVPLIGIPMMGDQWYNVEFYEHLKIGIGLDIEAITREKLLKAIETVISDERYYYLSYLLNLKRKLRNILNDQPQTALDRAVWWTEYVLRHGGAKHLRAASANLTWFEFYEVEFILKLLMLIFTTIVVLIIISHLVYRRLRCFMYSQKVKITKDKKQI</sequence>
<evidence type="ECO:0000313" key="6">
    <source>
        <dbReference type="EMBL" id="CAF4941777.1"/>
    </source>
</evidence>
<dbReference type="Pfam" id="PF00201">
    <property type="entry name" value="UDPGT"/>
    <property type="match status" value="2"/>
</dbReference>
<protein>
    <recommendedName>
        <fullName evidence="8">UDP-glycosyltransferase</fullName>
    </recommendedName>
</protein>
<evidence type="ECO:0000256" key="3">
    <source>
        <dbReference type="ARBA" id="ARBA00022679"/>
    </source>
</evidence>
<feature type="signal peptide" evidence="5">
    <location>
        <begin position="1"/>
        <end position="19"/>
    </location>
</feature>
<keyword evidence="4" id="KW-0472">Membrane</keyword>
<dbReference type="GO" id="GO:0008194">
    <property type="term" value="F:UDP-glycosyltransferase activity"/>
    <property type="evidence" value="ECO:0007669"/>
    <property type="project" value="InterPro"/>
</dbReference>
<keyword evidence="2" id="KW-0328">Glycosyltransferase</keyword>
<dbReference type="PANTHER" id="PTHR48043">
    <property type="entry name" value="EG:EG0003.4 PROTEIN-RELATED"/>
    <property type="match status" value="1"/>
</dbReference>
<evidence type="ECO:0008006" key="8">
    <source>
        <dbReference type="Google" id="ProtNLM"/>
    </source>
</evidence>
<comment type="similarity">
    <text evidence="1">Belongs to the UDP-glycosyltransferase family.</text>
</comment>
<reference evidence="6" key="1">
    <citation type="submission" date="2021-02" db="EMBL/GenBank/DDBJ databases">
        <authorList>
            <person name="Steward A R."/>
        </authorList>
    </citation>
    <scope>NUCLEOTIDE SEQUENCE</scope>
</reference>
<feature type="chain" id="PRO_5032343117" description="UDP-glycosyltransferase" evidence="5">
    <location>
        <begin position="20"/>
        <end position="756"/>
    </location>
</feature>
<gene>
    <name evidence="6" type="ORF">PMACD_LOCUS14790</name>
</gene>